<evidence type="ECO:0000256" key="5">
    <source>
        <dbReference type="PROSITE-ProRule" id="PRU00169"/>
    </source>
</evidence>
<feature type="modified residue" description="4-aspartylphosphate" evidence="5">
    <location>
        <position position="55"/>
    </location>
</feature>
<comment type="function">
    <text evidence="4">May play the central regulatory role in sporulation. It may be an element of the effector pathway responsible for the activation of sporulation genes in response to nutritional stress. Spo0A may act in concert with spo0H (a sigma factor) to control the expression of some genes that are critical to the sporulation process.</text>
</comment>
<dbReference type="PROSITE" id="PS50110">
    <property type="entry name" value="RESPONSE_REGULATORY"/>
    <property type="match status" value="1"/>
</dbReference>
<dbReference type="PANTHER" id="PTHR45339">
    <property type="entry name" value="HYBRID SIGNAL TRANSDUCTION HISTIDINE KINASE J"/>
    <property type="match status" value="1"/>
</dbReference>
<keyword evidence="2 5" id="KW-0597">Phosphoprotein</keyword>
<accession>A0ABS4K0B3</accession>
<dbReference type="Pfam" id="PF00072">
    <property type="entry name" value="Response_reg"/>
    <property type="match status" value="1"/>
</dbReference>
<dbReference type="PANTHER" id="PTHR45339:SF1">
    <property type="entry name" value="HYBRID SIGNAL TRANSDUCTION HISTIDINE KINASE J"/>
    <property type="match status" value="1"/>
</dbReference>
<dbReference type="RefSeq" id="WP_021285085.1">
    <property type="nucleotide sequence ID" value="NZ_JAGGLL010000006.1"/>
</dbReference>
<dbReference type="Proteomes" id="UP001519308">
    <property type="component" value="Unassembled WGS sequence"/>
</dbReference>
<comment type="caution">
    <text evidence="7">The sequence shown here is derived from an EMBL/GenBank/DDBJ whole genome shotgun (WGS) entry which is preliminary data.</text>
</comment>
<reference evidence="7 8" key="1">
    <citation type="submission" date="2021-03" db="EMBL/GenBank/DDBJ databases">
        <title>Genomic Encyclopedia of Type Strains, Phase IV (KMG-IV): sequencing the most valuable type-strain genomes for metagenomic binning, comparative biology and taxonomic classification.</title>
        <authorList>
            <person name="Goeker M."/>
        </authorList>
    </citation>
    <scope>NUCLEOTIDE SEQUENCE [LARGE SCALE GENOMIC DNA]</scope>
    <source>
        <strain evidence="7 8">DSM 28650</strain>
    </source>
</reference>
<sequence>MKILIAEDDLVSRKLMFKLLSAYGQCDLTVDGIEAVEAFDMALDLGEPYDLICLDVMMPKVDGIKALRAIRDIERQRKVESSSKVKIIVLTALGNTEYVSAALETKNEMYVEKPIETSSLISAMEQLSLL</sequence>
<dbReference type="InterPro" id="IPR011006">
    <property type="entry name" value="CheY-like_superfamily"/>
</dbReference>
<evidence type="ECO:0000313" key="7">
    <source>
        <dbReference type="EMBL" id="MBP2021233.1"/>
    </source>
</evidence>
<name>A0ABS4K0B3_9CLOT</name>
<organism evidence="7 8">
    <name type="scientific">Clostridium punense</name>
    <dbReference type="NCBI Taxonomy" id="1054297"/>
    <lineage>
        <taxon>Bacteria</taxon>
        <taxon>Bacillati</taxon>
        <taxon>Bacillota</taxon>
        <taxon>Clostridia</taxon>
        <taxon>Eubacteriales</taxon>
        <taxon>Clostridiaceae</taxon>
        <taxon>Clostridium</taxon>
    </lineage>
</organism>
<protein>
    <recommendedName>
        <fullName evidence="1">Stage 0 sporulation protein A homolog</fullName>
    </recommendedName>
</protein>
<dbReference type="SUPFAM" id="SSF52172">
    <property type="entry name" value="CheY-like"/>
    <property type="match status" value="1"/>
</dbReference>
<dbReference type="Gene3D" id="3.40.50.2300">
    <property type="match status" value="1"/>
</dbReference>
<gene>
    <name evidence="7" type="ORF">J2Z44_001024</name>
</gene>
<dbReference type="EMBL" id="JAGGLL010000006">
    <property type="protein sequence ID" value="MBP2021233.1"/>
    <property type="molecule type" value="Genomic_DNA"/>
</dbReference>
<evidence type="ECO:0000313" key="8">
    <source>
        <dbReference type="Proteomes" id="UP001519308"/>
    </source>
</evidence>
<keyword evidence="8" id="KW-1185">Reference proteome</keyword>
<dbReference type="CDD" id="cd17546">
    <property type="entry name" value="REC_hyHK_CKI1_RcsC-like"/>
    <property type="match status" value="1"/>
</dbReference>
<evidence type="ECO:0000259" key="6">
    <source>
        <dbReference type="PROSITE" id="PS50110"/>
    </source>
</evidence>
<keyword evidence="3" id="KW-0902">Two-component regulatory system</keyword>
<evidence type="ECO:0000256" key="3">
    <source>
        <dbReference type="ARBA" id="ARBA00023012"/>
    </source>
</evidence>
<evidence type="ECO:0000256" key="4">
    <source>
        <dbReference type="ARBA" id="ARBA00024867"/>
    </source>
</evidence>
<dbReference type="InterPro" id="IPR001789">
    <property type="entry name" value="Sig_transdc_resp-reg_receiver"/>
</dbReference>
<evidence type="ECO:0000256" key="1">
    <source>
        <dbReference type="ARBA" id="ARBA00018672"/>
    </source>
</evidence>
<evidence type="ECO:0000256" key="2">
    <source>
        <dbReference type="ARBA" id="ARBA00022553"/>
    </source>
</evidence>
<feature type="domain" description="Response regulatory" evidence="6">
    <location>
        <begin position="2"/>
        <end position="128"/>
    </location>
</feature>
<proteinExistence type="predicted"/>
<dbReference type="SMART" id="SM00448">
    <property type="entry name" value="REC"/>
    <property type="match status" value="1"/>
</dbReference>